<keyword evidence="2" id="KW-1185">Reference proteome</keyword>
<evidence type="ECO:0000313" key="2">
    <source>
        <dbReference type="Proteomes" id="UP000693868"/>
    </source>
</evidence>
<sequence>MAVVTASVIGIGTSLYKTGSAIAEGNKAQDAIDAFKPQDLRNPYADLAIDTTAADQQTAANISNVASSIDAVQRTGSRGVAAAVPRLTESSAIIQDRISADLTKQSQRRDELIARGEDKIQDLQEQREREILAGLGQRLNVARQDLITGATGVVSNTLALGSALGTPAQTGVPRPAATTASSLTSAGLSTDYIQPASNLTPAGFQNVGTGLPTIPGINPLLQNTF</sequence>
<protein>
    <submittedName>
        <fullName evidence="1">Structural protein</fullName>
    </submittedName>
</protein>
<dbReference type="Proteomes" id="UP000693868">
    <property type="component" value="Segment"/>
</dbReference>
<dbReference type="EMBL" id="MT732474">
    <property type="protein sequence ID" value="QQV91508.1"/>
    <property type="molecule type" value="Genomic_DNA"/>
</dbReference>
<evidence type="ECO:0000313" key="1">
    <source>
        <dbReference type="EMBL" id="QQV91508.1"/>
    </source>
</evidence>
<reference evidence="1" key="1">
    <citation type="submission" date="2020-07" db="EMBL/GenBank/DDBJ databases">
        <title>Highly diverse flavobacterial phages as mortality factor during North Sea spring blooms.</title>
        <authorList>
            <person name="Bartlau N."/>
            <person name="Wichels A."/>
            <person name="Krohne G."/>
            <person name="Adriaenssens E.M."/>
            <person name="Heins A."/>
            <person name="Fuchs B.M."/>
            <person name="Amann R."/>
            <person name="Moraru C."/>
        </authorList>
    </citation>
    <scope>NUCLEOTIDE SEQUENCE</scope>
</reference>
<proteinExistence type="predicted"/>
<name>A0A8E5EA47_9CAUD</name>
<accession>A0A8E5EA47</accession>
<gene>
    <name evidence="1" type="ORF">Gundel1_72</name>
</gene>
<organism evidence="1 2">
    <name type="scientific">Tenacibaculum phage Gundel_1</name>
    <dbReference type="NCBI Taxonomy" id="2745672"/>
    <lineage>
        <taxon>Viruses</taxon>
        <taxon>Duplodnaviria</taxon>
        <taxon>Heunggongvirae</taxon>
        <taxon>Uroviricota</taxon>
        <taxon>Caudoviricetes</taxon>
        <taxon>Pachyviridae</taxon>
        <taxon>Gundelvirus</taxon>
        <taxon>Gundelvirus Gundel</taxon>
    </lineage>
</organism>